<dbReference type="OrthoDB" id="1143915at2"/>
<protein>
    <recommendedName>
        <fullName evidence="5">Phage tail collar domain-containing protein</fullName>
    </recommendedName>
</protein>
<feature type="signal peptide" evidence="2">
    <location>
        <begin position="1"/>
        <end position="18"/>
    </location>
</feature>
<evidence type="ECO:0000256" key="2">
    <source>
        <dbReference type="SAM" id="SignalP"/>
    </source>
</evidence>
<dbReference type="AlphaFoldDB" id="A0A4Z0L9C5"/>
<reference evidence="3 4" key="1">
    <citation type="submission" date="2019-04" db="EMBL/GenBank/DDBJ databases">
        <title>Flavobacterium sp. strain DS2-A Genome sequencing and assembly.</title>
        <authorList>
            <person name="Kim I."/>
        </authorList>
    </citation>
    <scope>NUCLEOTIDE SEQUENCE [LARGE SCALE GENOMIC DNA]</scope>
    <source>
        <strain evidence="3 4">DS2-A</strain>
    </source>
</reference>
<evidence type="ECO:0000313" key="4">
    <source>
        <dbReference type="Proteomes" id="UP000297407"/>
    </source>
</evidence>
<feature type="compositionally biased region" description="Low complexity" evidence="1">
    <location>
        <begin position="206"/>
        <end position="222"/>
    </location>
</feature>
<evidence type="ECO:0008006" key="5">
    <source>
        <dbReference type="Google" id="ProtNLM"/>
    </source>
</evidence>
<comment type="caution">
    <text evidence="3">The sequence shown here is derived from an EMBL/GenBank/DDBJ whole genome shotgun (WGS) entry which is preliminary data.</text>
</comment>
<gene>
    <name evidence="3" type="ORF">E4635_04220</name>
</gene>
<keyword evidence="4" id="KW-1185">Reference proteome</keyword>
<feature type="chain" id="PRO_5021323197" description="Phage tail collar domain-containing protein" evidence="2">
    <location>
        <begin position="19"/>
        <end position="249"/>
    </location>
</feature>
<name>A0A4Z0L9C5_9FLAO</name>
<sequence>MKRKLLLMFVLISCFAKAQVGIGTANPQATLDVRVANPASPTIDAGIAIPQVSVLPSSGNRAGQLVYLTSTNLYYCYNGSSWYGLATQVYNFGDVKYGFQGVDHNGWILLDGRLKSSLTATQQAAATALGIGANLPNLSDRGIVGASGTKTLNTTGGNASVTINQNQLPNVTLTTSTDGAHTHLSGNPTAVLLNILGQSFLASGSNTNSTTSAGAHSHTTSSINGGVTQQNLSVQDPYLALNGFIYLGQ</sequence>
<proteinExistence type="predicted"/>
<accession>A0A4Z0L9C5</accession>
<evidence type="ECO:0000313" key="3">
    <source>
        <dbReference type="EMBL" id="TGD59065.1"/>
    </source>
</evidence>
<dbReference type="RefSeq" id="WP_135525375.1">
    <property type="nucleotide sequence ID" value="NZ_SRLH01000002.1"/>
</dbReference>
<evidence type="ECO:0000256" key="1">
    <source>
        <dbReference type="SAM" id="MobiDB-lite"/>
    </source>
</evidence>
<organism evidence="3 4">
    <name type="scientific">Flavobacterium humi</name>
    <dbReference type="NCBI Taxonomy" id="2562683"/>
    <lineage>
        <taxon>Bacteria</taxon>
        <taxon>Pseudomonadati</taxon>
        <taxon>Bacteroidota</taxon>
        <taxon>Flavobacteriia</taxon>
        <taxon>Flavobacteriales</taxon>
        <taxon>Flavobacteriaceae</taxon>
        <taxon>Flavobacterium</taxon>
    </lineage>
</organism>
<dbReference type="EMBL" id="SRLH01000002">
    <property type="protein sequence ID" value="TGD59065.1"/>
    <property type="molecule type" value="Genomic_DNA"/>
</dbReference>
<dbReference type="Proteomes" id="UP000297407">
    <property type="component" value="Unassembled WGS sequence"/>
</dbReference>
<feature type="region of interest" description="Disordered" evidence="1">
    <location>
        <begin position="206"/>
        <end position="228"/>
    </location>
</feature>
<keyword evidence="2" id="KW-0732">Signal</keyword>